<reference evidence="1" key="1">
    <citation type="submission" date="2021-08" db="EMBL/GenBank/DDBJ databases">
        <title>Novel anaerobic bacterium isolated from sea squirt in East Sea, Republic of Korea.</title>
        <authorList>
            <person name="Nguyen T.H."/>
            <person name="Li Z."/>
            <person name="Lee Y.-J."/>
            <person name="Ko J."/>
            <person name="Kim S.-G."/>
        </authorList>
    </citation>
    <scope>NUCLEOTIDE SEQUENCE</scope>
    <source>
        <strain evidence="1">KCTC 25031</strain>
    </source>
</reference>
<dbReference type="EMBL" id="CP081303">
    <property type="protein sequence ID" value="QZE12881.1"/>
    <property type="molecule type" value="Genomic_DNA"/>
</dbReference>
<gene>
    <name evidence="1" type="ORF">K4L44_09800</name>
</gene>
<name>A0AC61NBM6_9BACT</name>
<evidence type="ECO:0000313" key="2">
    <source>
        <dbReference type="Proteomes" id="UP000826212"/>
    </source>
</evidence>
<sequence length="337" mass="39969">MKVDASVSDADIRYPWDLNILNDARVCSEAVIDRLWLLTGKGPIKPRTYRKEARVCYLKFAMSKKKGNRKKGCKKQLQYIKRNISTIQRLNAKLKKMYCKLDEKTLEKIERIKTVYDQQCLVLQGKQVKNRIVSFNQDHIRPIVRGKLGRRTEFGAKINVSILNGFARIEPLKWDAYNEGNYLQKQVKSYYDLYEVYPKKIYADKIYLNRKNRQFLEKHHILIIGKPLGRPPKRKEVKDKHRKLQKEMGKRNEVEAFFGVCKRSYGLNKIKAKRQDTSESWIGMICLIFNLRRLLKKFSWLFTIFCSLDLLKRTFLSKMDVIIHFEQKSSLKLKFAF</sequence>
<protein>
    <submittedName>
        <fullName evidence="1">Transposase</fullName>
    </submittedName>
</protein>
<proteinExistence type="predicted"/>
<dbReference type="Proteomes" id="UP000826212">
    <property type="component" value="Chromosome"/>
</dbReference>
<organism evidence="1 2">
    <name type="scientific">Halosquirtibacter laminarini</name>
    <dbReference type="NCBI Taxonomy" id="3374600"/>
    <lineage>
        <taxon>Bacteria</taxon>
        <taxon>Pseudomonadati</taxon>
        <taxon>Bacteroidota</taxon>
        <taxon>Bacteroidia</taxon>
        <taxon>Marinilabiliales</taxon>
        <taxon>Prolixibacteraceae</taxon>
        <taxon>Halosquirtibacter</taxon>
    </lineage>
</organism>
<accession>A0AC61NBM6</accession>
<evidence type="ECO:0000313" key="1">
    <source>
        <dbReference type="EMBL" id="QZE12881.1"/>
    </source>
</evidence>
<keyword evidence="2" id="KW-1185">Reference proteome</keyword>